<dbReference type="EMBL" id="JAAAUQ010000850">
    <property type="protein sequence ID" value="KAF9147201.1"/>
    <property type="molecule type" value="Genomic_DNA"/>
</dbReference>
<evidence type="ECO:0000256" key="7">
    <source>
        <dbReference type="SAM" id="MobiDB-lite"/>
    </source>
</evidence>
<feature type="transmembrane region" description="Helical" evidence="8">
    <location>
        <begin position="256"/>
        <end position="277"/>
    </location>
</feature>
<dbReference type="SUPFAM" id="SSF52540">
    <property type="entry name" value="P-loop containing nucleoside triphosphate hydrolases"/>
    <property type="match status" value="1"/>
</dbReference>
<feature type="transmembrane region" description="Helical" evidence="8">
    <location>
        <begin position="99"/>
        <end position="122"/>
    </location>
</feature>
<accession>A0A9P5RVG9</accession>
<dbReference type="GO" id="GO:0005741">
    <property type="term" value="C:mitochondrial outer membrane"/>
    <property type="evidence" value="ECO:0007669"/>
    <property type="project" value="UniProtKB-SubCell"/>
</dbReference>
<dbReference type="Pfam" id="PF00004">
    <property type="entry name" value="AAA"/>
    <property type="match status" value="1"/>
</dbReference>
<dbReference type="Proteomes" id="UP000748756">
    <property type="component" value="Unassembled WGS sequence"/>
</dbReference>
<dbReference type="PANTHER" id="PTHR45644:SF3">
    <property type="entry name" value="FI08533P-RELATED"/>
    <property type="match status" value="1"/>
</dbReference>
<evidence type="ECO:0000256" key="4">
    <source>
        <dbReference type="ARBA" id="ARBA00022787"/>
    </source>
</evidence>
<keyword evidence="4" id="KW-1000">Mitochondrion outer membrane</keyword>
<evidence type="ECO:0000256" key="8">
    <source>
        <dbReference type="SAM" id="Phobius"/>
    </source>
</evidence>
<sequence>MAATYGNSTVNSSTTTINHTSINSNNGISVPSPSPTLQSRPDSFSDRKTIDASTEDGLHPPHFDKDDRGASDSYSEESLSRRGAMSDDDVVMEGGFRGYLVVFGGFLIILALIGYVSIYGVFQAKYNDIYGTRGQTQSSISFVGSLASGFQFGFTIIAGPVMNRFGHKITLWAGCIIASLGLLLASWCTELWQLYLTQGVMFGIGASFLNIAATAIPPLWYDKHRGLAMGICFCGAGIGGLGLGFVIPALINAVDIYWTLRIFAIFHFVCTAFAAIVMRAPRQLAGPPVETKREVMNWSIMKDFGFLLWFLCSCLFGFAYVVPFTYVPSFAKDVIGLDPNVQGGQLLAIMSGANAVGRILIGIAGDRLGAIPVAGVSFIATGASCFIWMFATTHGALLAFSIVYGFFSGAFFTMIASITANIAGLADLASGLTIIYLINTPGNLFTLPIAGKIFEQAGNYKAMIGYDAAMWFAGGVVLFALMAYRHHTQQRLMQPQTKKYIADLALFALSQAAFYYAFKYIISSMDPLKTKKKDAHEKSAKVLDRLGHRDIKLNEYEQVIASEVIHPEDIKVDFDQIGGLDPIIRSLRESVILPLNHPALFTSASGLLGAPKGVLLYGPPGCGKTMLAKALAKESGATFINMHVSTLTDKWFGESNKLVAALFSLAHKMQPAIIFIDEIDSFLRERRSNDHEITSMMKAEFMSMWDGLTTGEDTRIIVLGATNRPNDIDSAILRRMPKRFAIKLPSEEQRMNILKLMLAQTKIDPKFDFRKLVQKTAGFSGSDLKEACRNASMLPLREYLRGKGSDTKGALDGVVLDRDEVRPLRLSDFFQHDSNEESSSHVILEQTDLD</sequence>
<reference evidence="10" key="1">
    <citation type="journal article" date="2020" name="Fungal Divers.">
        <title>Resolving the Mortierellaceae phylogeny through synthesis of multi-gene phylogenetics and phylogenomics.</title>
        <authorList>
            <person name="Vandepol N."/>
            <person name="Liber J."/>
            <person name="Desiro A."/>
            <person name="Na H."/>
            <person name="Kennedy M."/>
            <person name="Barry K."/>
            <person name="Grigoriev I.V."/>
            <person name="Miller A.N."/>
            <person name="O'Donnell K."/>
            <person name="Stajich J.E."/>
            <person name="Bonito G."/>
        </authorList>
    </citation>
    <scope>NUCLEOTIDE SEQUENCE</scope>
    <source>
        <strain evidence="10">NRRL 6426</strain>
    </source>
</reference>
<dbReference type="SMART" id="SM00382">
    <property type="entry name" value="AAA"/>
    <property type="match status" value="1"/>
</dbReference>
<dbReference type="OrthoDB" id="10254455at2759"/>
<keyword evidence="3" id="KW-0547">Nucleotide-binding</keyword>
<comment type="subcellular location">
    <subcellularLocation>
        <location evidence="1">Membrane</location>
        <topology evidence="1">Multi-pass membrane protein</topology>
    </subcellularLocation>
    <subcellularLocation>
        <location evidence="2">Mitochondrion outer membrane</location>
        <topology evidence="2">Single-pass membrane protein</topology>
    </subcellularLocation>
</comment>
<dbReference type="InterPro" id="IPR003959">
    <property type="entry name" value="ATPase_AAA_core"/>
</dbReference>
<evidence type="ECO:0000256" key="5">
    <source>
        <dbReference type="ARBA" id="ARBA00022840"/>
    </source>
</evidence>
<evidence type="ECO:0000256" key="6">
    <source>
        <dbReference type="ARBA" id="ARBA00023128"/>
    </source>
</evidence>
<dbReference type="GO" id="GO:0005524">
    <property type="term" value="F:ATP binding"/>
    <property type="evidence" value="ECO:0007669"/>
    <property type="project" value="UniProtKB-KW"/>
</dbReference>
<dbReference type="GO" id="GO:0140570">
    <property type="term" value="P:extraction of mislocalized protein from mitochondrial outer membrane"/>
    <property type="evidence" value="ECO:0007669"/>
    <property type="project" value="TreeGrafter"/>
</dbReference>
<evidence type="ECO:0000256" key="3">
    <source>
        <dbReference type="ARBA" id="ARBA00022741"/>
    </source>
</evidence>
<dbReference type="InterPro" id="IPR020846">
    <property type="entry name" value="MFS_dom"/>
</dbReference>
<feature type="region of interest" description="Disordered" evidence="7">
    <location>
        <begin position="1"/>
        <end position="81"/>
    </location>
</feature>
<dbReference type="CDD" id="cd19520">
    <property type="entry name" value="RecA-like_ATAD1"/>
    <property type="match status" value="1"/>
</dbReference>
<dbReference type="InterPro" id="IPR003960">
    <property type="entry name" value="ATPase_AAA_CS"/>
</dbReference>
<dbReference type="InterPro" id="IPR051701">
    <property type="entry name" value="Mito_OM_Translocase_MSP1"/>
</dbReference>
<dbReference type="FunFam" id="3.40.50.300:FF:000538">
    <property type="entry name" value="ATPase family AAA domain-containing protein 1"/>
    <property type="match status" value="1"/>
</dbReference>
<dbReference type="CDD" id="cd17352">
    <property type="entry name" value="MFS_MCT_SLC16"/>
    <property type="match status" value="1"/>
</dbReference>
<keyword evidence="11" id="KW-1185">Reference proteome</keyword>
<feature type="transmembrane region" description="Helical" evidence="8">
    <location>
        <begin position="346"/>
        <end position="364"/>
    </location>
</feature>
<feature type="compositionally biased region" description="Basic and acidic residues" evidence="7">
    <location>
        <begin position="43"/>
        <end position="70"/>
    </location>
</feature>
<dbReference type="GO" id="GO:0022857">
    <property type="term" value="F:transmembrane transporter activity"/>
    <property type="evidence" value="ECO:0007669"/>
    <property type="project" value="InterPro"/>
</dbReference>
<dbReference type="InterPro" id="IPR036259">
    <property type="entry name" value="MFS_trans_sf"/>
</dbReference>
<evidence type="ECO:0000256" key="2">
    <source>
        <dbReference type="ARBA" id="ARBA00004572"/>
    </source>
</evidence>
<feature type="transmembrane region" description="Helical" evidence="8">
    <location>
        <begin position="428"/>
        <end position="451"/>
    </location>
</feature>
<keyword evidence="8" id="KW-1133">Transmembrane helix</keyword>
<evidence type="ECO:0000313" key="11">
    <source>
        <dbReference type="Proteomes" id="UP000748756"/>
    </source>
</evidence>
<feature type="compositionally biased region" description="Low complexity" evidence="7">
    <location>
        <begin position="1"/>
        <end position="29"/>
    </location>
</feature>
<dbReference type="InterPro" id="IPR003593">
    <property type="entry name" value="AAA+_ATPase"/>
</dbReference>
<keyword evidence="6" id="KW-0496">Mitochondrion</keyword>
<protein>
    <recommendedName>
        <fullName evidence="9">Major facilitator superfamily (MFS) profile domain-containing protein</fullName>
    </recommendedName>
</protein>
<dbReference type="PROSITE" id="PS50850">
    <property type="entry name" value="MFS"/>
    <property type="match status" value="1"/>
</dbReference>
<gene>
    <name evidence="10" type="ORF">BG015_011204</name>
</gene>
<feature type="transmembrane region" description="Helical" evidence="8">
    <location>
        <begin position="306"/>
        <end position="326"/>
    </location>
</feature>
<dbReference type="InterPro" id="IPR041569">
    <property type="entry name" value="AAA_lid_3"/>
</dbReference>
<dbReference type="Gene3D" id="3.40.50.300">
    <property type="entry name" value="P-loop containing nucleotide triphosphate hydrolases"/>
    <property type="match status" value="1"/>
</dbReference>
<dbReference type="GO" id="GO:0016887">
    <property type="term" value="F:ATP hydrolysis activity"/>
    <property type="evidence" value="ECO:0007669"/>
    <property type="project" value="InterPro"/>
</dbReference>
<dbReference type="Gene3D" id="1.10.8.60">
    <property type="match status" value="1"/>
</dbReference>
<organism evidence="10 11">
    <name type="scientific">Linnemannia schmuckeri</name>
    <dbReference type="NCBI Taxonomy" id="64567"/>
    <lineage>
        <taxon>Eukaryota</taxon>
        <taxon>Fungi</taxon>
        <taxon>Fungi incertae sedis</taxon>
        <taxon>Mucoromycota</taxon>
        <taxon>Mortierellomycotina</taxon>
        <taxon>Mortierellomycetes</taxon>
        <taxon>Mortierellales</taxon>
        <taxon>Mortierellaceae</taxon>
        <taxon>Linnemannia</taxon>
    </lineage>
</organism>
<feature type="transmembrane region" description="Helical" evidence="8">
    <location>
        <begin position="199"/>
        <end position="220"/>
    </location>
</feature>
<feature type="domain" description="Major facilitator superfamily (MFS) profile" evidence="9">
    <location>
        <begin position="97"/>
        <end position="491"/>
    </location>
</feature>
<proteinExistence type="predicted"/>
<feature type="transmembrane region" description="Helical" evidence="8">
    <location>
        <begin position="169"/>
        <end position="187"/>
    </location>
</feature>
<dbReference type="PROSITE" id="PS00674">
    <property type="entry name" value="AAA"/>
    <property type="match status" value="1"/>
</dbReference>
<dbReference type="Pfam" id="PF07690">
    <property type="entry name" value="MFS_1"/>
    <property type="match status" value="1"/>
</dbReference>
<feature type="transmembrane region" description="Helical" evidence="8">
    <location>
        <begin position="371"/>
        <end position="391"/>
    </location>
</feature>
<feature type="transmembrane region" description="Helical" evidence="8">
    <location>
        <begin position="227"/>
        <end position="250"/>
    </location>
</feature>
<dbReference type="Gene3D" id="1.20.1250.20">
    <property type="entry name" value="MFS general substrate transporter like domains"/>
    <property type="match status" value="1"/>
</dbReference>
<name>A0A9P5RVG9_9FUNG</name>
<dbReference type="InterPro" id="IPR027417">
    <property type="entry name" value="P-loop_NTPase"/>
</dbReference>
<keyword evidence="8" id="KW-0472">Membrane</keyword>
<feature type="transmembrane region" description="Helical" evidence="8">
    <location>
        <begin position="504"/>
        <end position="522"/>
    </location>
</feature>
<dbReference type="PANTHER" id="PTHR45644">
    <property type="entry name" value="AAA ATPASE, PUTATIVE (AFU_ORTHOLOGUE AFUA_2G12920)-RELATED-RELATED"/>
    <property type="match status" value="1"/>
</dbReference>
<keyword evidence="8" id="KW-0812">Transmembrane</keyword>
<dbReference type="InterPro" id="IPR011701">
    <property type="entry name" value="MFS"/>
</dbReference>
<dbReference type="AlphaFoldDB" id="A0A9P5RVG9"/>
<feature type="transmembrane region" description="Helical" evidence="8">
    <location>
        <begin position="463"/>
        <end position="484"/>
    </location>
</feature>
<keyword evidence="5" id="KW-0067">ATP-binding</keyword>
<comment type="caution">
    <text evidence="10">The sequence shown here is derived from an EMBL/GenBank/DDBJ whole genome shotgun (WGS) entry which is preliminary data.</text>
</comment>
<evidence type="ECO:0000313" key="10">
    <source>
        <dbReference type="EMBL" id="KAF9147201.1"/>
    </source>
</evidence>
<dbReference type="Pfam" id="PF17862">
    <property type="entry name" value="AAA_lid_3"/>
    <property type="match status" value="1"/>
</dbReference>
<feature type="transmembrane region" description="Helical" evidence="8">
    <location>
        <begin position="397"/>
        <end position="416"/>
    </location>
</feature>
<evidence type="ECO:0000256" key="1">
    <source>
        <dbReference type="ARBA" id="ARBA00004141"/>
    </source>
</evidence>
<dbReference type="GO" id="GO:0140567">
    <property type="term" value="F:membrane protein dislocase activity"/>
    <property type="evidence" value="ECO:0007669"/>
    <property type="project" value="UniProtKB-ARBA"/>
</dbReference>
<dbReference type="SUPFAM" id="SSF103473">
    <property type="entry name" value="MFS general substrate transporter"/>
    <property type="match status" value="1"/>
</dbReference>
<feature type="transmembrane region" description="Helical" evidence="8">
    <location>
        <begin position="142"/>
        <end position="162"/>
    </location>
</feature>
<evidence type="ECO:0000259" key="9">
    <source>
        <dbReference type="PROSITE" id="PS50850"/>
    </source>
</evidence>